<dbReference type="PROSITE" id="PS50860">
    <property type="entry name" value="AA_TRNA_LIGASE_II_ALA"/>
    <property type="match status" value="1"/>
</dbReference>
<dbReference type="GO" id="GO:0000049">
    <property type="term" value="F:tRNA binding"/>
    <property type="evidence" value="ECO:0007669"/>
    <property type="project" value="UniProtKB-KW"/>
</dbReference>
<evidence type="ECO:0000256" key="4">
    <source>
        <dbReference type="ARBA" id="ARBA00022598"/>
    </source>
</evidence>
<name>A0A090D047_9BACT</name>
<evidence type="ECO:0000256" key="11">
    <source>
        <dbReference type="ARBA" id="ARBA00023146"/>
    </source>
</evidence>
<evidence type="ECO:0000256" key="3">
    <source>
        <dbReference type="ARBA" id="ARBA00022555"/>
    </source>
</evidence>
<dbReference type="Pfam" id="PF01411">
    <property type="entry name" value="tRNA-synt_2c"/>
    <property type="match status" value="1"/>
</dbReference>
<proteinExistence type="inferred from homology"/>
<dbReference type="SUPFAM" id="SSF55681">
    <property type="entry name" value="Class II aaRS and biotin synthetases"/>
    <property type="match status" value="1"/>
</dbReference>
<reference evidence="15" key="2">
    <citation type="submission" date="2014-09" db="EMBL/GenBank/DDBJ databases">
        <title>Criblamydia sequanensis harbors a mega-plasmid encoding arsenite resistance.</title>
        <authorList>
            <person name="Bertelli C."/>
            <person name="Goesmann A."/>
            <person name="Greub G."/>
        </authorList>
    </citation>
    <scope>NUCLEOTIDE SEQUENCE [LARGE SCALE GENOMIC DNA]</scope>
    <source>
        <strain evidence="15">CRIB-18</strain>
    </source>
</reference>
<keyword evidence="2 12" id="KW-0963">Cytoplasm</keyword>
<comment type="caution">
    <text evidence="15">The sequence shown here is derived from an EMBL/GenBank/DDBJ whole genome shotgun (WGS) entry which is preliminary data.</text>
</comment>
<accession>A0A090D047</accession>
<dbReference type="InterPro" id="IPR003156">
    <property type="entry name" value="DHHA1_dom"/>
</dbReference>
<dbReference type="GO" id="GO:0005524">
    <property type="term" value="F:ATP binding"/>
    <property type="evidence" value="ECO:0007669"/>
    <property type="project" value="UniProtKB-UniRule"/>
</dbReference>
<dbReference type="InterPro" id="IPR018162">
    <property type="entry name" value="Ala-tRNA-ligase_IIc_anticod-bd"/>
</dbReference>
<dbReference type="InterPro" id="IPR050058">
    <property type="entry name" value="Ala-tRNA_ligase"/>
</dbReference>
<dbReference type="GO" id="GO:0006419">
    <property type="term" value="P:alanyl-tRNA aminoacylation"/>
    <property type="evidence" value="ECO:0007669"/>
    <property type="project" value="UniProtKB-UniRule"/>
</dbReference>
<keyword evidence="5 12" id="KW-0479">Metal-binding</keyword>
<dbReference type="Gene3D" id="3.30.930.10">
    <property type="entry name" value="Bira Bifunctional Protein, Domain 2"/>
    <property type="match status" value="1"/>
</dbReference>
<evidence type="ECO:0000256" key="12">
    <source>
        <dbReference type="HAMAP-Rule" id="MF_00036"/>
    </source>
</evidence>
<dbReference type="NCBIfam" id="TIGR00344">
    <property type="entry name" value="alaS"/>
    <property type="match status" value="1"/>
</dbReference>
<dbReference type="InterPro" id="IPR002318">
    <property type="entry name" value="Ala-tRNA-lgiase_IIc"/>
</dbReference>
<comment type="similarity">
    <text evidence="1 12">Belongs to the class-II aminoacyl-tRNA synthetase family.</text>
</comment>
<dbReference type="SUPFAM" id="SSF101353">
    <property type="entry name" value="Putative anticodon-binding domain of alanyl-tRNA synthetase (AlaRS)"/>
    <property type="match status" value="1"/>
</dbReference>
<dbReference type="InterPro" id="IPR045864">
    <property type="entry name" value="aa-tRNA-synth_II/BPL/LPL"/>
</dbReference>
<keyword evidence="13" id="KW-0175">Coiled coil</keyword>
<dbReference type="PANTHER" id="PTHR11777">
    <property type="entry name" value="ALANYL-TRNA SYNTHETASE"/>
    <property type="match status" value="1"/>
</dbReference>
<gene>
    <name evidence="15" type="primary">alas1</name>
    <name evidence="12" type="synonym">alaS</name>
    <name evidence="15" type="ORF">CSEC_0074</name>
</gene>
<feature type="binding site" evidence="12">
    <location>
        <position position="671"/>
    </location>
    <ligand>
        <name>Zn(2+)</name>
        <dbReference type="ChEBI" id="CHEBI:29105"/>
    </ligand>
</feature>
<dbReference type="FunFam" id="3.10.310.40:FF:000001">
    <property type="entry name" value="Alanine--tRNA ligase"/>
    <property type="match status" value="1"/>
</dbReference>
<evidence type="ECO:0000256" key="7">
    <source>
        <dbReference type="ARBA" id="ARBA00022833"/>
    </source>
</evidence>
<evidence type="ECO:0000256" key="6">
    <source>
        <dbReference type="ARBA" id="ARBA00022741"/>
    </source>
</evidence>
<dbReference type="STRING" id="1437425.CSEC_0074"/>
<dbReference type="Gene3D" id="3.10.310.40">
    <property type="match status" value="1"/>
</dbReference>
<keyword evidence="10 12" id="KW-0648">Protein biosynthesis</keyword>
<organism evidence="15 16">
    <name type="scientific">Candidatus Criblamydia sequanensis CRIB-18</name>
    <dbReference type="NCBI Taxonomy" id="1437425"/>
    <lineage>
        <taxon>Bacteria</taxon>
        <taxon>Pseudomonadati</taxon>
        <taxon>Chlamydiota</taxon>
        <taxon>Chlamydiia</taxon>
        <taxon>Parachlamydiales</taxon>
        <taxon>Candidatus Criblamydiaceae</taxon>
        <taxon>Candidatus Criblamydia</taxon>
    </lineage>
</organism>
<dbReference type="GO" id="GO:0008270">
    <property type="term" value="F:zinc ion binding"/>
    <property type="evidence" value="ECO:0007669"/>
    <property type="project" value="UniProtKB-UniRule"/>
</dbReference>
<dbReference type="InterPro" id="IPR023033">
    <property type="entry name" value="Ala_tRNA_ligase_euk/bac"/>
</dbReference>
<feature type="coiled-coil region" evidence="13">
    <location>
        <begin position="708"/>
        <end position="753"/>
    </location>
</feature>
<evidence type="ECO:0000256" key="1">
    <source>
        <dbReference type="ARBA" id="ARBA00008226"/>
    </source>
</evidence>
<evidence type="ECO:0000256" key="10">
    <source>
        <dbReference type="ARBA" id="ARBA00022917"/>
    </source>
</evidence>
<dbReference type="FunFam" id="3.30.930.10:FF:000004">
    <property type="entry name" value="Alanine--tRNA ligase"/>
    <property type="match status" value="1"/>
</dbReference>
<keyword evidence="3 12" id="KW-0820">tRNA-binding</keyword>
<dbReference type="InterPro" id="IPR018164">
    <property type="entry name" value="Ala-tRNA-synth_IIc_N"/>
</dbReference>
<keyword evidence="9 12" id="KW-0694">RNA-binding</keyword>
<evidence type="ECO:0000256" key="9">
    <source>
        <dbReference type="ARBA" id="ARBA00022884"/>
    </source>
</evidence>
<dbReference type="GO" id="GO:0004813">
    <property type="term" value="F:alanine-tRNA ligase activity"/>
    <property type="evidence" value="ECO:0007669"/>
    <property type="project" value="UniProtKB-UniRule"/>
</dbReference>
<dbReference type="OrthoDB" id="9803884at2"/>
<dbReference type="RefSeq" id="WP_041016439.1">
    <property type="nucleotide sequence ID" value="NZ_CCEJ010000001.1"/>
</dbReference>
<dbReference type="eggNOG" id="COG0013">
    <property type="taxonomic scope" value="Bacteria"/>
</dbReference>
<reference evidence="15" key="1">
    <citation type="submission" date="2013-12" db="EMBL/GenBank/DDBJ databases">
        <authorList>
            <person name="Linke B."/>
        </authorList>
    </citation>
    <scope>NUCLEOTIDE SEQUENCE [LARGE SCALE GENOMIC DNA]</scope>
    <source>
        <strain evidence="15">CRIB-18</strain>
    </source>
</reference>
<sequence length="877" mass="98844">MQTEMLRKKFLNYFKSKGHTIVPSSLVVPHDDPTLLFTNAGMNQFKDVFLGKSKRDYTRASTSQKCIRVGGKHNDLENVGHTRRHLTFFEMLGNFSFGDYFKEDAIRFAFEVSTEVFGFNPDRIWPSVFEKDDEAFELWKAYIPEKRIVRFGEKENFWAMGDTGPCGPCSELLYDRGEKYGSAKNPYEDASGERYLEFWNLVFMQFNKLDPKTVEPLPKPAVDTGAGLERILSLSMDVDNVFETDVLRSLIAKIEEVSNVKYNPEDSQKSPAFRVIADHLRCLSFAISDGVVPSNVDRGYVLRKVLRRAVRYGRQLGLDKPFLKDILPKLVETMGNDYKELKTNESRIAEILTVEEESFLKTLKRGGTILNQIIASSKSHGNEISGEDAFKLKDTYGLPFEEIFLLAKDSGLTVNSKRFDELELEAKERSKQAHKASKQMASVNLFFEFLEKEGPTQFTGYNHISSDAQVKALVKDGEFVSRLNEGEEGLVILDKTPFYAEMGGQVGDEGTLVSKDVIFDVKDAKSPFKGVTAHIGKIEKGMLKINDSLIAKVNQERRQKIANNHTATHLLHWALEKVLGSHIKQAGSVVDDKRLRFDFSHHKAMTKDEIKNIEDLVNEKIRSNASVKSYEVSYETAQKREDIKQFFGDKYDDQVRVIDIDFSKELCGGTHTERLGNIGYFRILKESSIAAGVRRIEAISGSDAETFARMAEDTLEKAAKELKTTEDKLLSRIASLLEEEKKLNEKIKEFKNDKLAHVAEKLANHVETKSGIRFLVDIALIEPEDLKALADLLMSKFNLDVLAVGVKLFDGRCQVLSKISDKASRQSIKAIDLIKLISPLIEGSGGGKDLMAQAGGKSSERLQEALDKAKNHLVQTL</sequence>
<dbReference type="Gene3D" id="3.30.54.20">
    <property type="match status" value="1"/>
</dbReference>
<feature type="domain" description="Alanyl-transfer RNA synthetases family profile" evidence="14">
    <location>
        <begin position="1"/>
        <end position="710"/>
    </location>
</feature>
<keyword evidence="16" id="KW-1185">Reference proteome</keyword>
<feature type="binding site" evidence="12">
    <location>
        <position position="569"/>
    </location>
    <ligand>
        <name>Zn(2+)</name>
        <dbReference type="ChEBI" id="CHEBI:29105"/>
    </ligand>
</feature>
<protein>
    <recommendedName>
        <fullName evidence="12">Alanine--tRNA ligase</fullName>
        <ecNumber evidence="12">6.1.1.7</ecNumber>
    </recommendedName>
    <alternativeName>
        <fullName evidence="12">Alanyl-tRNA synthetase</fullName>
        <shortName evidence="12">AlaRS</shortName>
    </alternativeName>
</protein>
<evidence type="ECO:0000313" key="15">
    <source>
        <dbReference type="EMBL" id="CDR32918.1"/>
    </source>
</evidence>
<dbReference type="EC" id="6.1.1.7" evidence="12"/>
<dbReference type="InterPro" id="IPR018165">
    <property type="entry name" value="Ala-tRNA-synth_IIc_core"/>
</dbReference>
<dbReference type="SMART" id="SM00863">
    <property type="entry name" value="tRNA_SAD"/>
    <property type="match status" value="1"/>
</dbReference>
<dbReference type="CDD" id="cd00673">
    <property type="entry name" value="AlaRS_core"/>
    <property type="match status" value="1"/>
</dbReference>
<feature type="binding site" evidence="12">
    <location>
        <position position="667"/>
    </location>
    <ligand>
        <name>Zn(2+)</name>
        <dbReference type="ChEBI" id="CHEBI:29105"/>
    </ligand>
</feature>
<dbReference type="Proteomes" id="UP000031552">
    <property type="component" value="Unassembled WGS sequence"/>
</dbReference>
<dbReference type="HAMAP" id="MF_00036_B">
    <property type="entry name" value="Ala_tRNA_synth_B"/>
    <property type="match status" value="1"/>
</dbReference>
<evidence type="ECO:0000256" key="5">
    <source>
        <dbReference type="ARBA" id="ARBA00022723"/>
    </source>
</evidence>
<dbReference type="FunFam" id="3.30.980.10:FF:000004">
    <property type="entry name" value="Alanine--tRNA ligase, cytoplasmic"/>
    <property type="match status" value="1"/>
</dbReference>
<dbReference type="Pfam" id="PF07973">
    <property type="entry name" value="tRNA_SAD"/>
    <property type="match status" value="1"/>
</dbReference>
<comment type="domain">
    <text evidence="12">Consists of three domains; the N-terminal catalytic domain, the editing domain and the C-terminal C-Ala domain. The editing domain removes incorrectly charged amino acids, while the C-Ala domain, along with tRNA(Ala), serves as a bridge to cooperatively bring together the editing and aminoacylation centers thus stimulating deacylation of misacylated tRNAs.</text>
</comment>
<dbReference type="Gene3D" id="2.40.30.130">
    <property type="match status" value="1"/>
</dbReference>
<dbReference type="FunFam" id="2.40.30.130:FF:000001">
    <property type="entry name" value="Alanine--tRNA ligase"/>
    <property type="match status" value="1"/>
</dbReference>
<evidence type="ECO:0000256" key="2">
    <source>
        <dbReference type="ARBA" id="ARBA00022490"/>
    </source>
</evidence>
<dbReference type="AlphaFoldDB" id="A0A090D047"/>
<dbReference type="GO" id="GO:0002161">
    <property type="term" value="F:aminoacyl-tRNA deacylase activity"/>
    <property type="evidence" value="ECO:0007669"/>
    <property type="project" value="TreeGrafter"/>
</dbReference>
<dbReference type="PANTHER" id="PTHR11777:SF9">
    <property type="entry name" value="ALANINE--TRNA LIGASE, CYTOPLASMIC"/>
    <property type="match status" value="1"/>
</dbReference>
<keyword evidence="6 12" id="KW-0547">Nucleotide-binding</keyword>
<evidence type="ECO:0000259" key="14">
    <source>
        <dbReference type="PROSITE" id="PS50860"/>
    </source>
</evidence>
<dbReference type="GO" id="GO:0005829">
    <property type="term" value="C:cytosol"/>
    <property type="evidence" value="ECO:0007669"/>
    <property type="project" value="TreeGrafter"/>
</dbReference>
<comment type="cofactor">
    <cofactor evidence="12">
        <name>Zn(2+)</name>
        <dbReference type="ChEBI" id="CHEBI:29105"/>
    </cofactor>
    <text evidence="12">Binds 1 zinc ion per subunit.</text>
</comment>
<dbReference type="InterPro" id="IPR018163">
    <property type="entry name" value="Thr/Ala-tRNA-synth_IIc_edit"/>
</dbReference>
<dbReference type="SUPFAM" id="SSF50447">
    <property type="entry name" value="Translation proteins"/>
    <property type="match status" value="1"/>
</dbReference>
<dbReference type="Gene3D" id="3.30.980.10">
    <property type="entry name" value="Threonyl-trna Synthetase, Chain A, domain 2"/>
    <property type="match status" value="1"/>
</dbReference>
<dbReference type="PRINTS" id="PR00980">
    <property type="entry name" value="TRNASYNTHALA"/>
</dbReference>
<evidence type="ECO:0000256" key="8">
    <source>
        <dbReference type="ARBA" id="ARBA00022840"/>
    </source>
</evidence>
<evidence type="ECO:0000256" key="13">
    <source>
        <dbReference type="SAM" id="Coils"/>
    </source>
</evidence>
<dbReference type="Pfam" id="PF02272">
    <property type="entry name" value="DHHA1"/>
    <property type="match status" value="1"/>
</dbReference>
<feature type="binding site" evidence="12">
    <location>
        <position position="565"/>
    </location>
    <ligand>
        <name>Zn(2+)</name>
        <dbReference type="ChEBI" id="CHEBI:29105"/>
    </ligand>
</feature>
<keyword evidence="8 12" id="KW-0067">ATP-binding</keyword>
<dbReference type="InterPro" id="IPR009000">
    <property type="entry name" value="Transl_B-barrel_sf"/>
</dbReference>
<comment type="catalytic activity">
    <reaction evidence="12">
        <text>tRNA(Ala) + L-alanine + ATP = L-alanyl-tRNA(Ala) + AMP + diphosphate</text>
        <dbReference type="Rhea" id="RHEA:12540"/>
        <dbReference type="Rhea" id="RHEA-COMP:9657"/>
        <dbReference type="Rhea" id="RHEA-COMP:9923"/>
        <dbReference type="ChEBI" id="CHEBI:30616"/>
        <dbReference type="ChEBI" id="CHEBI:33019"/>
        <dbReference type="ChEBI" id="CHEBI:57972"/>
        <dbReference type="ChEBI" id="CHEBI:78442"/>
        <dbReference type="ChEBI" id="CHEBI:78497"/>
        <dbReference type="ChEBI" id="CHEBI:456215"/>
        <dbReference type="EC" id="6.1.1.7"/>
    </reaction>
</comment>
<evidence type="ECO:0000313" key="16">
    <source>
        <dbReference type="Proteomes" id="UP000031552"/>
    </source>
</evidence>
<dbReference type="SUPFAM" id="SSF55186">
    <property type="entry name" value="ThrRS/AlaRS common domain"/>
    <property type="match status" value="1"/>
</dbReference>
<keyword evidence="11 12" id="KW-0030">Aminoacyl-tRNA synthetase</keyword>
<keyword evidence="7 12" id="KW-0862">Zinc</keyword>
<dbReference type="InterPro" id="IPR012947">
    <property type="entry name" value="tRNA_SAD"/>
</dbReference>
<comment type="function">
    <text evidence="12">Catalyzes the attachment of alanine to tRNA(Ala) in a two-step reaction: alanine is first activated by ATP to form Ala-AMP and then transferred to the acceptor end of tRNA(Ala). Also edits incorrectly charged Ser-tRNA(Ala) and Gly-tRNA(Ala) via its editing domain.</text>
</comment>
<keyword evidence="4 12" id="KW-0436">Ligase</keyword>
<comment type="subcellular location">
    <subcellularLocation>
        <location evidence="12">Cytoplasm</location>
    </subcellularLocation>
</comment>
<dbReference type="EMBL" id="CCEJ010000001">
    <property type="protein sequence ID" value="CDR32918.1"/>
    <property type="molecule type" value="Genomic_DNA"/>
</dbReference>